<reference evidence="5" key="1">
    <citation type="journal article" date="2006" name="Science">
        <title>Ancient noncoding elements conserved in the human genome.</title>
        <authorList>
            <person name="Venkatesh B."/>
            <person name="Kirkness E.F."/>
            <person name="Loh Y.H."/>
            <person name="Halpern A.L."/>
            <person name="Lee A.P."/>
            <person name="Johnson J."/>
            <person name="Dandona N."/>
            <person name="Viswanathan L.D."/>
            <person name="Tay A."/>
            <person name="Venter J.C."/>
            <person name="Strausberg R.L."/>
            <person name="Brenner S."/>
        </authorList>
    </citation>
    <scope>NUCLEOTIDE SEQUENCE [LARGE SCALE GENOMIC DNA]</scope>
</reference>
<dbReference type="InterPro" id="IPR042123">
    <property type="entry name" value="Zip3/RNF212-like"/>
</dbReference>
<reference evidence="4" key="4">
    <citation type="submission" date="2025-08" db="UniProtKB">
        <authorList>
            <consortium name="Ensembl"/>
        </authorList>
    </citation>
    <scope>IDENTIFICATION</scope>
</reference>
<dbReference type="GO" id="GO:0016925">
    <property type="term" value="P:protein sumoylation"/>
    <property type="evidence" value="ECO:0007669"/>
    <property type="project" value="TreeGrafter"/>
</dbReference>
<evidence type="ECO:0000256" key="2">
    <source>
        <dbReference type="SAM" id="Coils"/>
    </source>
</evidence>
<dbReference type="GO" id="GO:0007131">
    <property type="term" value="P:reciprocal meiotic recombination"/>
    <property type="evidence" value="ECO:0007669"/>
    <property type="project" value="InterPro"/>
</dbReference>
<evidence type="ECO:0000313" key="5">
    <source>
        <dbReference type="Proteomes" id="UP000314986"/>
    </source>
</evidence>
<evidence type="ECO:0000313" key="4">
    <source>
        <dbReference type="Ensembl" id="ENSCMIP00000024397.1"/>
    </source>
</evidence>
<name>A0A4W3I6J9_CALMI</name>
<dbReference type="GeneTree" id="ENSGT00740000115581"/>
<dbReference type="GO" id="GO:0007129">
    <property type="term" value="P:homologous chromosome pairing at meiosis"/>
    <property type="evidence" value="ECO:0007669"/>
    <property type="project" value="TreeGrafter"/>
</dbReference>
<dbReference type="GO" id="GO:0000795">
    <property type="term" value="C:synaptonemal complex"/>
    <property type="evidence" value="ECO:0007669"/>
    <property type="project" value="InterPro"/>
</dbReference>
<dbReference type="GO" id="GO:0019789">
    <property type="term" value="F:SUMO transferase activity"/>
    <property type="evidence" value="ECO:0007669"/>
    <property type="project" value="InterPro"/>
</dbReference>
<feature type="region of interest" description="Disordered" evidence="3">
    <location>
        <begin position="116"/>
        <end position="141"/>
    </location>
</feature>
<organism evidence="4 5">
    <name type="scientific">Callorhinchus milii</name>
    <name type="common">Ghost shark</name>
    <dbReference type="NCBI Taxonomy" id="7868"/>
    <lineage>
        <taxon>Eukaryota</taxon>
        <taxon>Metazoa</taxon>
        <taxon>Chordata</taxon>
        <taxon>Craniata</taxon>
        <taxon>Vertebrata</taxon>
        <taxon>Chondrichthyes</taxon>
        <taxon>Holocephali</taxon>
        <taxon>Chimaeriformes</taxon>
        <taxon>Callorhinchidae</taxon>
        <taxon>Callorhinchus</taxon>
    </lineage>
</organism>
<keyword evidence="1" id="KW-0469">Meiosis</keyword>
<accession>A0A4W3I6J9</accession>
<dbReference type="AlphaFoldDB" id="A0A4W3I6J9"/>
<protein>
    <submittedName>
        <fullName evidence="4">Uncharacterized protein</fullName>
    </submittedName>
</protein>
<reference evidence="5" key="2">
    <citation type="journal article" date="2007" name="PLoS Biol.">
        <title>Survey sequencing and comparative analysis of the elephant shark (Callorhinchus milii) genome.</title>
        <authorList>
            <person name="Venkatesh B."/>
            <person name="Kirkness E.F."/>
            <person name="Loh Y.H."/>
            <person name="Halpern A.L."/>
            <person name="Lee A.P."/>
            <person name="Johnson J."/>
            <person name="Dandona N."/>
            <person name="Viswanathan L.D."/>
            <person name="Tay A."/>
            <person name="Venter J.C."/>
            <person name="Strausberg R.L."/>
            <person name="Brenner S."/>
        </authorList>
    </citation>
    <scope>NUCLEOTIDE SEQUENCE [LARGE SCALE GENOMIC DNA]</scope>
</reference>
<gene>
    <name evidence="4" type="primary">LOC103181475</name>
</gene>
<proteinExistence type="predicted"/>
<sequence length="250" mass="28347">MDPDLQALFTDSEKVCERYINEFTQIMEFQEKHKRHLRACEKQNHATLEAHVQQITERKEQMQRELVEKQNYIAQLENSLHHQRQQTARLSTSTSLREFVQSPLTKSAMYTAVPYSRPSSGEMSHNMEVDPRPSPSEKCEMSVGPTRLSLISPPQDGRMGFVHYRGMTELGAFRSTPLSTPVQRIGLSGSLLAAVPGRRDTWDTSSYRNVPYCSIPASSLSRPPITIANLLMSKPGHLKFDAVMGRLKSE</sequence>
<dbReference type="Ensembl" id="ENSCMIT00000024804.1">
    <property type="protein sequence ID" value="ENSCMIP00000024397.1"/>
    <property type="gene ID" value="ENSCMIG00000010814.1"/>
</dbReference>
<reference evidence="5" key="3">
    <citation type="journal article" date="2014" name="Nature">
        <title>Elephant shark genome provides unique insights into gnathostome evolution.</title>
        <authorList>
            <consortium name="International Elephant Shark Genome Sequencing Consortium"/>
            <person name="Venkatesh B."/>
            <person name="Lee A.P."/>
            <person name="Ravi V."/>
            <person name="Maurya A.K."/>
            <person name="Lian M.M."/>
            <person name="Swann J.B."/>
            <person name="Ohta Y."/>
            <person name="Flajnik M.F."/>
            <person name="Sutoh Y."/>
            <person name="Kasahara M."/>
            <person name="Hoon S."/>
            <person name="Gangu V."/>
            <person name="Roy S.W."/>
            <person name="Irimia M."/>
            <person name="Korzh V."/>
            <person name="Kondrychyn I."/>
            <person name="Lim Z.W."/>
            <person name="Tay B.H."/>
            <person name="Tohari S."/>
            <person name="Kong K.W."/>
            <person name="Ho S."/>
            <person name="Lorente-Galdos B."/>
            <person name="Quilez J."/>
            <person name="Marques-Bonet T."/>
            <person name="Raney B.J."/>
            <person name="Ingham P.W."/>
            <person name="Tay A."/>
            <person name="Hillier L.W."/>
            <person name="Minx P."/>
            <person name="Boehm T."/>
            <person name="Wilson R.K."/>
            <person name="Brenner S."/>
            <person name="Warren W.C."/>
        </authorList>
    </citation>
    <scope>NUCLEOTIDE SEQUENCE [LARGE SCALE GENOMIC DNA]</scope>
</reference>
<evidence type="ECO:0000256" key="3">
    <source>
        <dbReference type="SAM" id="MobiDB-lite"/>
    </source>
</evidence>
<feature type="coiled-coil region" evidence="2">
    <location>
        <begin position="45"/>
        <end position="79"/>
    </location>
</feature>
<keyword evidence="5" id="KW-1185">Reference proteome</keyword>
<evidence type="ECO:0000256" key="1">
    <source>
        <dbReference type="ARBA" id="ARBA00023254"/>
    </source>
</evidence>
<reference evidence="4" key="5">
    <citation type="submission" date="2025-09" db="UniProtKB">
        <authorList>
            <consortium name="Ensembl"/>
        </authorList>
    </citation>
    <scope>IDENTIFICATION</scope>
</reference>
<dbReference type="Proteomes" id="UP000314986">
    <property type="component" value="Unassembled WGS sequence"/>
</dbReference>
<dbReference type="PANTHER" id="PTHR22663">
    <property type="entry name" value="RING FINGER PROTEIN NARYA-RELATED"/>
    <property type="match status" value="1"/>
</dbReference>
<feature type="compositionally biased region" description="Basic and acidic residues" evidence="3">
    <location>
        <begin position="125"/>
        <end position="140"/>
    </location>
</feature>
<keyword evidence="2" id="KW-0175">Coiled coil</keyword>
<dbReference type="PANTHER" id="PTHR22663:SF21">
    <property type="entry name" value="E3 SUMO-PROTEIN LIGASE RNF212-RELATED"/>
    <property type="match status" value="1"/>
</dbReference>